<feature type="domain" description="HTH luxR-type" evidence="3">
    <location>
        <begin position="836"/>
        <end position="901"/>
    </location>
</feature>
<dbReference type="GO" id="GO:0005524">
    <property type="term" value="F:ATP binding"/>
    <property type="evidence" value="ECO:0007669"/>
    <property type="project" value="UniProtKB-KW"/>
</dbReference>
<organism evidence="4 5">
    <name type="scientific">Streptomyces viridochromogenes</name>
    <dbReference type="NCBI Taxonomy" id="1938"/>
    <lineage>
        <taxon>Bacteria</taxon>
        <taxon>Bacillati</taxon>
        <taxon>Actinomycetota</taxon>
        <taxon>Actinomycetes</taxon>
        <taxon>Kitasatosporales</taxon>
        <taxon>Streptomycetaceae</taxon>
        <taxon>Streptomyces</taxon>
    </lineage>
</organism>
<dbReference type="PATRIC" id="fig|1938.6.peg.6764"/>
<evidence type="ECO:0000313" key="5">
    <source>
        <dbReference type="Proteomes" id="UP000037023"/>
    </source>
</evidence>
<dbReference type="SUPFAM" id="SSF48452">
    <property type="entry name" value="TPR-like"/>
    <property type="match status" value="1"/>
</dbReference>
<proteinExistence type="predicted"/>
<protein>
    <recommendedName>
        <fullName evidence="3">HTH luxR-type domain-containing protein</fullName>
    </recommendedName>
</protein>
<evidence type="ECO:0000256" key="2">
    <source>
        <dbReference type="ARBA" id="ARBA00022840"/>
    </source>
</evidence>
<dbReference type="CDD" id="cd06170">
    <property type="entry name" value="LuxR_C_like"/>
    <property type="match status" value="1"/>
</dbReference>
<dbReference type="PROSITE" id="PS50043">
    <property type="entry name" value="HTH_LUXR_2"/>
    <property type="match status" value="1"/>
</dbReference>
<sequence length="911" mass="96336">MARFYGRDEELTFLHTLFARAQAGHGGALTVRGEPGIGKTTLLKHALATVSKPVEVLWASGSQWETDFAYATLHQLCGPLLVPSDDEASRHLIVLQRAFGFRDGTAPDAVGLASAFASLAAAGSARGPLVCVVDDVQWADPASTHVLKIAASRAEADGFVLVLVARDSDEAAFLAALPRLTLTGLPERDARALLRTEFRAPLDERVHERVLAEARGNPLALLELPRSVEYADLTERPDARTVLSARIEGSVQERAALLTQPARSLLLAAATDPSGDPELLRRAAVELGVDHDSAVQALTMAEFLDVGGHVRFRHPLVRSAVYRAAHAEDRRRVHLALADVMDSASDSDRIAWHRAQAATEPDEGLAAALEQAANLARQRAGVAAAGAFLERSAALSPDPARKAERALAAAEEKTAADERDTALDLLATAEAGPLDARQRARAHLARARIAAVLCSKHEAVLHLVRVAHRTEATAPHLASEARLDALGMAVLAGRGSEAMRQTLATMSAPQPTVAVSAADTFLDRLTAWLRGDTPDLREALHALRRDPRIGVRHPVLSALVWTESWEWEALLGAARQHVVTARRYGPFTGLSQALTVLALATALAGDTKAAAELVRETEALAEATGTAPLPHARLYLTALEGGPGAGDLLTAAADQAHEAGEGLLYATAWWCTALLHNSTGDYAAALTAARTAVTAGEPGITCLALTELVEAAVRCGAPDEAEAAVAQLTARTAVAVTPIGQGIGHAVRALVADGTGAEQHYEEALASLTRTSAVVPTARAHLQYGAWLRRQGRRQDARAHLSTASRMFSAAGAGAFASQATAELRATGALAVRRAPGDCPDQLTHQEARVAQLAGNGSTSKEIGMHLHLSPRTVDAHLRSIFRKLGITSRRQLRDLAAQQGDPQHTQLPSG</sequence>
<dbReference type="InterPro" id="IPR016032">
    <property type="entry name" value="Sig_transdc_resp-reg_C-effctor"/>
</dbReference>
<dbReference type="PROSITE" id="PS00622">
    <property type="entry name" value="HTH_LUXR_1"/>
    <property type="match status" value="1"/>
</dbReference>
<dbReference type="InterPro" id="IPR027417">
    <property type="entry name" value="P-loop_NTPase"/>
</dbReference>
<accession>A0A0L8JG17</accession>
<dbReference type="EMBL" id="LGUP01000380">
    <property type="protein sequence ID" value="KOG12607.1"/>
    <property type="molecule type" value="Genomic_DNA"/>
</dbReference>
<dbReference type="InterPro" id="IPR011990">
    <property type="entry name" value="TPR-like_helical_dom_sf"/>
</dbReference>
<dbReference type="PRINTS" id="PR00038">
    <property type="entry name" value="HTHLUXR"/>
</dbReference>
<dbReference type="SUPFAM" id="SSF46894">
    <property type="entry name" value="C-terminal effector domain of the bipartite response regulators"/>
    <property type="match status" value="1"/>
</dbReference>
<dbReference type="GO" id="GO:0006355">
    <property type="term" value="P:regulation of DNA-templated transcription"/>
    <property type="evidence" value="ECO:0007669"/>
    <property type="project" value="InterPro"/>
</dbReference>
<dbReference type="InterPro" id="IPR036388">
    <property type="entry name" value="WH-like_DNA-bd_sf"/>
</dbReference>
<dbReference type="SUPFAM" id="SSF52540">
    <property type="entry name" value="P-loop containing nucleoside triphosphate hydrolases"/>
    <property type="match status" value="1"/>
</dbReference>
<dbReference type="Gene3D" id="3.40.50.300">
    <property type="entry name" value="P-loop containing nucleotide triphosphate hydrolases"/>
    <property type="match status" value="1"/>
</dbReference>
<dbReference type="RefSeq" id="WP_051787409.1">
    <property type="nucleotide sequence ID" value="NZ_LGUP01000380.1"/>
</dbReference>
<dbReference type="Gene3D" id="1.10.10.10">
    <property type="entry name" value="Winged helix-like DNA-binding domain superfamily/Winged helix DNA-binding domain"/>
    <property type="match status" value="1"/>
</dbReference>
<dbReference type="OrthoDB" id="7053960at2"/>
<evidence type="ECO:0000256" key="1">
    <source>
        <dbReference type="ARBA" id="ARBA00022741"/>
    </source>
</evidence>
<dbReference type="PANTHER" id="PTHR16305:SF35">
    <property type="entry name" value="TRANSCRIPTIONAL ACTIVATOR DOMAIN"/>
    <property type="match status" value="1"/>
</dbReference>
<keyword evidence="2" id="KW-0067">ATP-binding</keyword>
<dbReference type="SMART" id="SM00421">
    <property type="entry name" value="HTH_LUXR"/>
    <property type="match status" value="1"/>
</dbReference>
<name>A0A0L8JG17_STRVR</name>
<dbReference type="GO" id="GO:0004016">
    <property type="term" value="F:adenylate cyclase activity"/>
    <property type="evidence" value="ECO:0007669"/>
    <property type="project" value="TreeGrafter"/>
</dbReference>
<gene>
    <name evidence="4" type="ORF">ADK34_31515</name>
</gene>
<reference evidence="4 5" key="1">
    <citation type="submission" date="2015-06" db="EMBL/GenBank/DDBJ databases">
        <authorList>
            <person name="Hoefler B.C."/>
            <person name="Straight P.D."/>
        </authorList>
    </citation>
    <scope>NUCLEOTIDE SEQUENCE [LARGE SCALE GENOMIC DNA]</scope>
    <source>
        <strain evidence="4 5">NRRL 3427</strain>
    </source>
</reference>
<evidence type="ECO:0000259" key="3">
    <source>
        <dbReference type="PROSITE" id="PS50043"/>
    </source>
</evidence>
<comment type="caution">
    <text evidence="4">The sequence shown here is derived from an EMBL/GenBank/DDBJ whole genome shotgun (WGS) entry which is preliminary data.</text>
</comment>
<keyword evidence="1" id="KW-0547">Nucleotide-binding</keyword>
<evidence type="ECO:0000313" key="4">
    <source>
        <dbReference type="EMBL" id="KOG12607.1"/>
    </source>
</evidence>
<dbReference type="GO" id="GO:0005737">
    <property type="term" value="C:cytoplasm"/>
    <property type="evidence" value="ECO:0007669"/>
    <property type="project" value="TreeGrafter"/>
</dbReference>
<dbReference type="InterPro" id="IPR041664">
    <property type="entry name" value="AAA_16"/>
</dbReference>
<dbReference type="Proteomes" id="UP000037023">
    <property type="component" value="Unassembled WGS sequence"/>
</dbReference>
<dbReference type="PANTHER" id="PTHR16305">
    <property type="entry name" value="TESTICULAR SOLUBLE ADENYLYL CYCLASE"/>
    <property type="match status" value="1"/>
</dbReference>
<dbReference type="GO" id="GO:0003677">
    <property type="term" value="F:DNA binding"/>
    <property type="evidence" value="ECO:0007669"/>
    <property type="project" value="InterPro"/>
</dbReference>
<dbReference type="Pfam" id="PF13191">
    <property type="entry name" value="AAA_16"/>
    <property type="match status" value="1"/>
</dbReference>
<dbReference type="AlphaFoldDB" id="A0A0L8JG17"/>
<dbReference type="InterPro" id="IPR000792">
    <property type="entry name" value="Tscrpt_reg_LuxR_C"/>
</dbReference>
<dbReference type="Pfam" id="PF00196">
    <property type="entry name" value="GerE"/>
    <property type="match status" value="1"/>
</dbReference>